<evidence type="ECO:0000313" key="4">
    <source>
        <dbReference type="Proteomes" id="UP001500683"/>
    </source>
</evidence>
<accession>A0ABP7WYH5</accession>
<comment type="caution">
    <text evidence="3">The sequence shown here is derived from an EMBL/GenBank/DDBJ whole genome shotgun (WGS) entry which is preliminary data.</text>
</comment>
<dbReference type="EMBL" id="BAAAZG010000059">
    <property type="protein sequence ID" value="GAA4100091.1"/>
    <property type="molecule type" value="Genomic_DNA"/>
</dbReference>
<dbReference type="Pfam" id="PF14588">
    <property type="entry name" value="YjgF_endoribonc"/>
    <property type="match status" value="1"/>
</dbReference>
<keyword evidence="4" id="KW-1185">Reference proteome</keyword>
<dbReference type="PANTHER" id="PTHR43760:SF1">
    <property type="entry name" value="ENDORIBONUCLEASE L-PSP_CHORISMATE MUTASE-LIKE DOMAIN-CONTAINING PROTEIN"/>
    <property type="match status" value="1"/>
</dbReference>
<organism evidence="3 4">
    <name type="scientific">Actinomadura miaoliensis</name>
    <dbReference type="NCBI Taxonomy" id="430685"/>
    <lineage>
        <taxon>Bacteria</taxon>
        <taxon>Bacillati</taxon>
        <taxon>Actinomycetota</taxon>
        <taxon>Actinomycetes</taxon>
        <taxon>Streptosporangiales</taxon>
        <taxon>Thermomonosporaceae</taxon>
        <taxon>Actinomadura</taxon>
    </lineage>
</organism>
<name>A0ABP7WYH5_9ACTN</name>
<dbReference type="RefSeq" id="WP_344957412.1">
    <property type="nucleotide sequence ID" value="NZ_BAAAZG010000059.1"/>
</dbReference>
<feature type="domain" description="Endoribonuclease L-PSP/chorismate mutase-like" evidence="2">
    <location>
        <begin position="16"/>
        <end position="162"/>
    </location>
</feature>
<dbReference type="PANTHER" id="PTHR43760">
    <property type="entry name" value="ENDORIBONUCLEASE-RELATED"/>
    <property type="match status" value="1"/>
</dbReference>
<feature type="compositionally biased region" description="Basic and acidic residues" evidence="1">
    <location>
        <begin position="1"/>
        <end position="19"/>
    </location>
</feature>
<dbReference type="InterPro" id="IPR013813">
    <property type="entry name" value="Endoribo_LPSP/chorism_mut-like"/>
</dbReference>
<gene>
    <name evidence="3" type="ORF">GCM10022214_76700</name>
</gene>
<dbReference type="Proteomes" id="UP001500683">
    <property type="component" value="Unassembled WGS sequence"/>
</dbReference>
<evidence type="ECO:0000313" key="3">
    <source>
        <dbReference type="EMBL" id="GAA4100091.1"/>
    </source>
</evidence>
<feature type="region of interest" description="Disordered" evidence="1">
    <location>
        <begin position="1"/>
        <end position="21"/>
    </location>
</feature>
<evidence type="ECO:0000259" key="2">
    <source>
        <dbReference type="Pfam" id="PF14588"/>
    </source>
</evidence>
<dbReference type="CDD" id="cd02199">
    <property type="entry name" value="YjgF_YER057c_UK114_like_1"/>
    <property type="match status" value="1"/>
</dbReference>
<reference evidence="4" key="1">
    <citation type="journal article" date="2019" name="Int. J. Syst. Evol. Microbiol.">
        <title>The Global Catalogue of Microorganisms (GCM) 10K type strain sequencing project: providing services to taxonomists for standard genome sequencing and annotation.</title>
        <authorList>
            <consortium name="The Broad Institute Genomics Platform"/>
            <consortium name="The Broad Institute Genome Sequencing Center for Infectious Disease"/>
            <person name="Wu L."/>
            <person name="Ma J."/>
        </authorList>
    </citation>
    <scope>NUCLEOTIDE SEQUENCE [LARGE SCALE GENOMIC DNA]</scope>
    <source>
        <strain evidence="4">JCM 16702</strain>
    </source>
</reference>
<sequence>MSQGRRGTERTRSHPEQRLGELGLTLPEVVPPVATYVPAVRSGDHVHVSGQVPLREGRLIAVGRLGDTVSVELGYECARQCALNALAALKAEIGDLAAVARVVKALVFVASTAGFTRHPRVGDGASDLLCELFGDVGRHARSAVGVSTLPLGSPVELELLVELHRPARG</sequence>
<evidence type="ECO:0000256" key="1">
    <source>
        <dbReference type="SAM" id="MobiDB-lite"/>
    </source>
</evidence>
<proteinExistence type="predicted"/>
<dbReference type="SUPFAM" id="SSF55298">
    <property type="entry name" value="YjgF-like"/>
    <property type="match status" value="1"/>
</dbReference>
<protein>
    <submittedName>
        <fullName evidence="3">RidA family protein</fullName>
    </submittedName>
</protein>
<dbReference type="Gene3D" id="3.30.1330.40">
    <property type="entry name" value="RutC-like"/>
    <property type="match status" value="1"/>
</dbReference>
<dbReference type="InterPro" id="IPR035959">
    <property type="entry name" value="RutC-like_sf"/>
</dbReference>